<organism evidence="1 2">
    <name type="scientific">Sporanaerobium hydrogeniformans</name>
    <dbReference type="NCBI Taxonomy" id="3072179"/>
    <lineage>
        <taxon>Bacteria</taxon>
        <taxon>Bacillati</taxon>
        <taxon>Bacillota</taxon>
        <taxon>Clostridia</taxon>
        <taxon>Lachnospirales</taxon>
        <taxon>Lachnospiraceae</taxon>
        <taxon>Sporanaerobium</taxon>
    </lineage>
</organism>
<keyword evidence="2" id="KW-1185">Reference proteome</keyword>
<gene>
    <name evidence="1" type="ORF">CS063_13245</name>
</gene>
<comment type="caution">
    <text evidence="1">The sequence shown here is derived from an EMBL/GenBank/DDBJ whole genome shotgun (WGS) entry which is preliminary data.</text>
</comment>
<dbReference type="EMBL" id="PEDL01000016">
    <property type="protein sequence ID" value="PHV69943.1"/>
    <property type="molecule type" value="Genomic_DNA"/>
</dbReference>
<evidence type="ECO:0000313" key="1">
    <source>
        <dbReference type="EMBL" id="PHV69943.1"/>
    </source>
</evidence>
<reference evidence="1" key="1">
    <citation type="submission" date="2017-10" db="EMBL/GenBank/DDBJ databases">
        <title>Genome sequence of cellulolytic Lachnospiraceae bacterium XHS1971 isolated from hotspring sediment.</title>
        <authorList>
            <person name="Vasudevan G."/>
            <person name="Joshi A.J."/>
            <person name="Hivarkar S."/>
            <person name="Lanjekar V.B."/>
            <person name="Dhakephalkar P.K."/>
            <person name="Dagar S."/>
        </authorList>
    </citation>
    <scope>NUCLEOTIDE SEQUENCE</scope>
    <source>
        <strain evidence="1">XHS1971</strain>
    </source>
</reference>
<dbReference type="Proteomes" id="UP000224460">
    <property type="component" value="Unassembled WGS sequence"/>
</dbReference>
<sequence length="320" mass="35755">MTYNIVLTTAEDIVGVVDAVLAKNENCDILFIHEFADISEVQAKNALDMAIELNLITIDNNTMRYSSNSLLARLLVSARNNQHKATIMRFILEQYKPFITFKARYNFSQSIDLASKQVKHLYTMTSSYKDIKNTLTNIATYAKAMLSDGASQYIFNDDSVSYIEILDVVLKSKANDDYALRTLLGEEVYNFVDEEKVYAPLSDAFGKIQNELSDGKTIILYAGNAFESFLKQIADKHQISLTGKNGIIQKSSALSSVISKKHRGMIDYIGQVRNAADHGADVDEGGGVWEISEETSRVFPTIIATIIKDIVLREKGNLYV</sequence>
<evidence type="ECO:0000313" key="2">
    <source>
        <dbReference type="Proteomes" id="UP000224460"/>
    </source>
</evidence>
<name>A0AC61DB26_9FIRM</name>
<proteinExistence type="predicted"/>
<accession>A0AC61DB26</accession>
<protein>
    <submittedName>
        <fullName evidence="1">Uncharacterized protein</fullName>
    </submittedName>
</protein>